<dbReference type="SUPFAM" id="SSF47384">
    <property type="entry name" value="Homodimeric domain of signal transducing histidine kinase"/>
    <property type="match status" value="1"/>
</dbReference>
<dbReference type="GO" id="GO:0000155">
    <property type="term" value="F:phosphorelay sensor kinase activity"/>
    <property type="evidence" value="ECO:0007669"/>
    <property type="project" value="InterPro"/>
</dbReference>
<keyword evidence="3" id="KW-1133">Transmembrane helix</keyword>
<name>A0A2T4DA51_9BACT</name>
<dbReference type="AlphaFoldDB" id="A0A2T4DA51"/>
<feature type="domain" description="Signal transduction histidine kinase dimerisation/phosphoacceptor" evidence="4">
    <location>
        <begin position="105"/>
        <end position="151"/>
    </location>
</feature>
<dbReference type="InterPro" id="IPR036097">
    <property type="entry name" value="HisK_dim/P_sf"/>
</dbReference>
<keyword evidence="3" id="KW-0472">Membrane</keyword>
<accession>A0A2T4DA51</accession>
<evidence type="ECO:0000313" key="5">
    <source>
        <dbReference type="EMBL" id="PTB90684.1"/>
    </source>
</evidence>
<keyword evidence="3" id="KW-0812">Transmembrane</keyword>
<evidence type="ECO:0000256" key="1">
    <source>
        <dbReference type="ARBA" id="ARBA00000085"/>
    </source>
</evidence>
<protein>
    <recommendedName>
        <fullName evidence="2">histidine kinase</fullName>
        <ecNumber evidence="2">2.7.13.3</ecNumber>
    </recommendedName>
</protein>
<dbReference type="Proteomes" id="UP000240608">
    <property type="component" value="Unassembled WGS sequence"/>
</dbReference>
<evidence type="ECO:0000256" key="3">
    <source>
        <dbReference type="SAM" id="Phobius"/>
    </source>
</evidence>
<evidence type="ECO:0000256" key="2">
    <source>
        <dbReference type="ARBA" id="ARBA00012438"/>
    </source>
</evidence>
<feature type="transmembrane region" description="Helical" evidence="3">
    <location>
        <begin position="48"/>
        <end position="68"/>
    </location>
</feature>
<reference evidence="5 6" key="1">
    <citation type="submission" date="2018-03" db="EMBL/GenBank/DDBJ databases">
        <title>Cross-interface Injection: A General Nanoliter Liquid Handling Method Applied to Single Cells Genome Amplification Automated Nanoliter Liquid Handling Applied to Single Cell Multiple Displacement Amplification.</title>
        <authorList>
            <person name="Yun J."/>
            <person name="Xu P."/>
            <person name="Xu J."/>
            <person name="Dai X."/>
            <person name="Wang Y."/>
            <person name="Zheng X."/>
            <person name="Cao C."/>
            <person name="Yi Q."/>
            <person name="Zhu Y."/>
            <person name="Wang L."/>
            <person name="Dong Z."/>
            <person name="Huang Y."/>
            <person name="Huang L."/>
            <person name="Du W."/>
        </authorList>
    </citation>
    <scope>NUCLEOTIDE SEQUENCE [LARGE SCALE GENOMIC DNA]</scope>
    <source>
        <strain evidence="5 6">Z-D1-2</strain>
    </source>
</reference>
<gene>
    <name evidence="5" type="ORF">C9994_16980</name>
</gene>
<evidence type="ECO:0000313" key="6">
    <source>
        <dbReference type="Proteomes" id="UP000240608"/>
    </source>
</evidence>
<dbReference type="EC" id="2.7.13.3" evidence="2"/>
<evidence type="ECO:0000259" key="4">
    <source>
        <dbReference type="Pfam" id="PF00512"/>
    </source>
</evidence>
<dbReference type="Pfam" id="PF00512">
    <property type="entry name" value="HisKA"/>
    <property type="match status" value="1"/>
</dbReference>
<dbReference type="EMBL" id="PYVU01000597">
    <property type="protein sequence ID" value="PTB90684.1"/>
    <property type="molecule type" value="Genomic_DNA"/>
</dbReference>
<dbReference type="InterPro" id="IPR003661">
    <property type="entry name" value="HisK_dim/P_dom"/>
</dbReference>
<feature type="non-terminal residue" evidence="5">
    <location>
        <position position="152"/>
    </location>
</feature>
<dbReference type="Gene3D" id="1.10.287.130">
    <property type="match status" value="1"/>
</dbReference>
<comment type="catalytic activity">
    <reaction evidence="1">
        <text>ATP + protein L-histidine = ADP + protein N-phospho-L-histidine.</text>
        <dbReference type="EC" id="2.7.13.3"/>
    </reaction>
</comment>
<comment type="caution">
    <text evidence="5">The sequence shown here is derived from an EMBL/GenBank/DDBJ whole genome shotgun (WGS) entry which is preliminary data.</text>
</comment>
<dbReference type="CDD" id="cd00082">
    <property type="entry name" value="HisKA"/>
    <property type="match status" value="1"/>
</dbReference>
<organism evidence="5 6">
    <name type="scientific">Marivirga lumbricoides</name>
    <dbReference type="NCBI Taxonomy" id="1046115"/>
    <lineage>
        <taxon>Bacteria</taxon>
        <taxon>Pseudomonadati</taxon>
        <taxon>Bacteroidota</taxon>
        <taxon>Cytophagia</taxon>
        <taxon>Cytophagales</taxon>
        <taxon>Marivirgaceae</taxon>
        <taxon>Marivirga</taxon>
    </lineage>
</organism>
<proteinExistence type="predicted"/>
<sequence length="152" mass="17426">MNLREAQFEENSIRSINGIELEVRQEETINELAIKELQLQQKSLQANFIALIAALVLIFALIILTYYLKQKKLGKDLARKNQKINLQKYEIVLQNNKLNAINAEKNNIISVVAHDLKNPLNNIIALTDVIKLTHERDNSKTQEYLGMIKDSS</sequence>